<dbReference type="OrthoDB" id="151099at2"/>
<dbReference type="InterPro" id="IPR000253">
    <property type="entry name" value="FHA_dom"/>
</dbReference>
<dbReference type="InterPro" id="IPR008984">
    <property type="entry name" value="SMAD_FHA_dom_sf"/>
</dbReference>
<dbReference type="Gene3D" id="3.30.2320.60">
    <property type="entry name" value="FhaA, phosphopeptide-binding domain (DUF3662)"/>
    <property type="match status" value="1"/>
</dbReference>
<dbReference type="AlphaFoldDB" id="A0A1R4JFI1"/>
<dbReference type="PROSITE" id="PS50006">
    <property type="entry name" value="FHA_DOMAIN"/>
    <property type="match status" value="1"/>
</dbReference>
<evidence type="ECO:0000256" key="1">
    <source>
        <dbReference type="ARBA" id="ARBA00022553"/>
    </source>
</evidence>
<protein>
    <submittedName>
        <fullName evidence="3">Adenylate cyclase</fullName>
        <ecNumber evidence="3">4.6.1.1</ecNumber>
    </submittedName>
</protein>
<organism evidence="3 4">
    <name type="scientific">Mycetocola reblochoni REB411</name>
    <dbReference type="NCBI Taxonomy" id="1255698"/>
    <lineage>
        <taxon>Bacteria</taxon>
        <taxon>Bacillati</taxon>
        <taxon>Actinomycetota</taxon>
        <taxon>Actinomycetes</taxon>
        <taxon>Micrococcales</taxon>
        <taxon>Microbacteriaceae</taxon>
        <taxon>Mycetocola</taxon>
    </lineage>
</organism>
<dbReference type="Pfam" id="PF12401">
    <property type="entry name" value="FhaA_N"/>
    <property type="match status" value="1"/>
</dbReference>
<accession>A0A1R4JFI1</accession>
<dbReference type="PANTHER" id="PTHR23308">
    <property type="entry name" value="NUCLEAR INHIBITOR OF PROTEIN PHOSPHATASE-1"/>
    <property type="match status" value="1"/>
</dbReference>
<dbReference type="SUPFAM" id="SSF49879">
    <property type="entry name" value="SMAD/FHA domain"/>
    <property type="match status" value="1"/>
</dbReference>
<gene>
    <name evidence="3" type="ORF">FM119_07340</name>
</gene>
<dbReference type="Proteomes" id="UP000196778">
    <property type="component" value="Unassembled WGS sequence"/>
</dbReference>
<dbReference type="InterPro" id="IPR042287">
    <property type="entry name" value="FhaA_N_sf"/>
</dbReference>
<dbReference type="Gene3D" id="2.60.200.20">
    <property type="match status" value="1"/>
</dbReference>
<keyword evidence="4" id="KW-1185">Reference proteome</keyword>
<dbReference type="GO" id="GO:0004016">
    <property type="term" value="F:adenylate cyclase activity"/>
    <property type="evidence" value="ECO:0007669"/>
    <property type="project" value="UniProtKB-EC"/>
</dbReference>
<name>A0A1R4JFI1_9MICO</name>
<dbReference type="CDD" id="cd00060">
    <property type="entry name" value="FHA"/>
    <property type="match status" value="1"/>
</dbReference>
<proteinExistence type="predicted"/>
<dbReference type="InterPro" id="IPR050923">
    <property type="entry name" value="Cell_Proc_Reg/RNA_Proc"/>
</dbReference>
<dbReference type="Pfam" id="PF00498">
    <property type="entry name" value="FHA"/>
    <property type="match status" value="1"/>
</dbReference>
<dbReference type="EMBL" id="FUKR01000037">
    <property type="protein sequence ID" value="SJN30941.1"/>
    <property type="molecule type" value="Genomic_DNA"/>
</dbReference>
<dbReference type="EC" id="4.6.1.1" evidence="3"/>
<keyword evidence="1" id="KW-0597">Phosphoprotein</keyword>
<dbReference type="RefSeq" id="WP_087137036.1">
    <property type="nucleotide sequence ID" value="NZ_FUKR01000037.1"/>
</dbReference>
<evidence type="ECO:0000313" key="4">
    <source>
        <dbReference type="Proteomes" id="UP000196778"/>
    </source>
</evidence>
<feature type="domain" description="FHA" evidence="2">
    <location>
        <begin position="147"/>
        <end position="196"/>
    </location>
</feature>
<evidence type="ECO:0000313" key="3">
    <source>
        <dbReference type="EMBL" id="SJN30941.1"/>
    </source>
</evidence>
<evidence type="ECO:0000259" key="2">
    <source>
        <dbReference type="PROSITE" id="PS50006"/>
    </source>
</evidence>
<reference evidence="4" key="1">
    <citation type="submission" date="2017-02" db="EMBL/GenBank/DDBJ databases">
        <authorList>
            <person name="Dridi B."/>
        </authorList>
    </citation>
    <scope>NUCLEOTIDE SEQUENCE [LARGE SCALE GENOMIC DNA]</scope>
    <source>
        <strain evidence="4">EB411</strain>
    </source>
</reference>
<keyword evidence="3" id="KW-0456">Lyase</keyword>
<sequence length="232" mass="24926">MGLLDSFERGLERAVNGAFAKTFRSGVQPVEIAAAVRSELDTRAAVVSRDRILAPHNLTVWLSRGDAERLIGIGDALLEELLTDAARHARAQGYTFTGPLTISLEADDDLSDGMLRIDAGQVTRRNVSWKPVLEINGVQHPITRSRTVVGRGSDADITVQDSGTSRRHVEILWDGSNAQVHDLGSTNGSTLDGQRISQAALEPGGVIVIGRTRIVFRLLADDGDLARTGGRA</sequence>
<dbReference type="SMART" id="SM00240">
    <property type="entry name" value="FHA"/>
    <property type="match status" value="1"/>
</dbReference>
<dbReference type="InterPro" id="IPR022128">
    <property type="entry name" value="FhaA_N"/>
</dbReference>